<proteinExistence type="predicted"/>
<sequence length="68" mass="7338">MSDGRGGARPRLKPMNGERGGPCEADESATDENVEGVNRNQDRNCGVAKDPPALIQAREWPSNPYSLV</sequence>
<evidence type="ECO:0000313" key="3">
    <source>
        <dbReference type="Proteomes" id="UP001066276"/>
    </source>
</evidence>
<gene>
    <name evidence="2" type="ORF">NDU88_006076</name>
</gene>
<comment type="caution">
    <text evidence="2">The sequence shown here is derived from an EMBL/GenBank/DDBJ whole genome shotgun (WGS) entry which is preliminary data.</text>
</comment>
<organism evidence="2 3">
    <name type="scientific">Pleurodeles waltl</name>
    <name type="common">Iberian ribbed newt</name>
    <dbReference type="NCBI Taxonomy" id="8319"/>
    <lineage>
        <taxon>Eukaryota</taxon>
        <taxon>Metazoa</taxon>
        <taxon>Chordata</taxon>
        <taxon>Craniata</taxon>
        <taxon>Vertebrata</taxon>
        <taxon>Euteleostomi</taxon>
        <taxon>Amphibia</taxon>
        <taxon>Batrachia</taxon>
        <taxon>Caudata</taxon>
        <taxon>Salamandroidea</taxon>
        <taxon>Salamandridae</taxon>
        <taxon>Pleurodelinae</taxon>
        <taxon>Pleurodeles</taxon>
    </lineage>
</organism>
<evidence type="ECO:0000256" key="1">
    <source>
        <dbReference type="SAM" id="MobiDB-lite"/>
    </source>
</evidence>
<accession>A0AAV7UKH1</accession>
<dbReference type="Proteomes" id="UP001066276">
    <property type="component" value="Chromosome 3_1"/>
</dbReference>
<dbReference type="AlphaFoldDB" id="A0AAV7UKH1"/>
<dbReference type="EMBL" id="JANPWB010000005">
    <property type="protein sequence ID" value="KAJ1189328.1"/>
    <property type="molecule type" value="Genomic_DNA"/>
</dbReference>
<reference evidence="2" key="1">
    <citation type="journal article" date="2022" name="bioRxiv">
        <title>Sequencing and chromosome-scale assembly of the giantPleurodeles waltlgenome.</title>
        <authorList>
            <person name="Brown T."/>
            <person name="Elewa A."/>
            <person name="Iarovenko S."/>
            <person name="Subramanian E."/>
            <person name="Araus A.J."/>
            <person name="Petzold A."/>
            <person name="Susuki M."/>
            <person name="Suzuki K.-i.T."/>
            <person name="Hayashi T."/>
            <person name="Toyoda A."/>
            <person name="Oliveira C."/>
            <person name="Osipova E."/>
            <person name="Leigh N.D."/>
            <person name="Simon A."/>
            <person name="Yun M.H."/>
        </authorList>
    </citation>
    <scope>NUCLEOTIDE SEQUENCE</scope>
    <source>
        <strain evidence="2">20211129_DDA</strain>
        <tissue evidence="2">Liver</tissue>
    </source>
</reference>
<feature type="region of interest" description="Disordered" evidence="1">
    <location>
        <begin position="1"/>
        <end position="68"/>
    </location>
</feature>
<keyword evidence="3" id="KW-1185">Reference proteome</keyword>
<feature type="compositionally biased region" description="Acidic residues" evidence="1">
    <location>
        <begin position="24"/>
        <end position="34"/>
    </location>
</feature>
<name>A0AAV7UKH1_PLEWA</name>
<protein>
    <submittedName>
        <fullName evidence="2">Uncharacterized protein</fullName>
    </submittedName>
</protein>
<evidence type="ECO:0000313" key="2">
    <source>
        <dbReference type="EMBL" id="KAJ1189328.1"/>
    </source>
</evidence>